<accession>A0ABM8IJC4</accession>
<name>A0ABM8IJC4_9FIRM</name>
<keyword evidence="4" id="KW-0378">Hydrolase</keyword>
<evidence type="ECO:0000256" key="2">
    <source>
        <dbReference type="ARBA" id="ARBA00023136"/>
    </source>
</evidence>
<dbReference type="RefSeq" id="WP_161832728.1">
    <property type="nucleotide sequence ID" value="NZ_AP028127.1"/>
</dbReference>
<comment type="subcellular location">
    <subcellularLocation>
        <location evidence="1">Membrane</location>
    </subcellularLocation>
</comment>
<dbReference type="Proteomes" id="UP001432099">
    <property type="component" value="Chromosome"/>
</dbReference>
<evidence type="ECO:0000313" key="4">
    <source>
        <dbReference type="EMBL" id="BEH91224.1"/>
    </source>
</evidence>
<dbReference type="PANTHER" id="PTHR46825:SF11">
    <property type="entry name" value="PENICILLIN-BINDING PROTEIN 4"/>
    <property type="match status" value="1"/>
</dbReference>
<keyword evidence="5" id="KW-1185">Reference proteome</keyword>
<sequence>MNDLVQDNFKGVISIEEHGKWIFKQAYGESDLANQRMNRLDTKFSMASASKIFIAVAILQLIEGKFLSLNQTLGEVLPMDWHHIDKTITIRQLLTHTSGLPDYFDESLGKNYATMWENYPNYRIRSGEDLLPLFLHKRMVYPKGQKFHYNHAGYVVLSLIIEAVTKQPFEHYLEKMIFTPCNMGDTGYYELDRLPLNCATGYCLEEESQTYYSNIYSLDVKGNGAGGAYTTAKDMDRFWTCLVKGRLLSPSMVSEMLSPQVEGEWYGYGVWLKALGDHQYLPFIQGSHPGVSFISSYDCQRCRTMTLMSNFEHDVWALHGKFYNALNR</sequence>
<protein>
    <submittedName>
        <fullName evidence="4">Serine hydrolase</fullName>
    </submittedName>
</protein>
<keyword evidence="2" id="KW-0472">Membrane</keyword>
<dbReference type="GO" id="GO:0016787">
    <property type="term" value="F:hydrolase activity"/>
    <property type="evidence" value="ECO:0007669"/>
    <property type="project" value="UniProtKB-KW"/>
</dbReference>
<dbReference type="SUPFAM" id="SSF56601">
    <property type="entry name" value="beta-lactamase/transpeptidase-like"/>
    <property type="match status" value="1"/>
</dbReference>
<dbReference type="InterPro" id="IPR001466">
    <property type="entry name" value="Beta-lactam-related"/>
</dbReference>
<evidence type="ECO:0000256" key="1">
    <source>
        <dbReference type="ARBA" id="ARBA00004370"/>
    </source>
</evidence>
<evidence type="ECO:0000259" key="3">
    <source>
        <dbReference type="Pfam" id="PF00144"/>
    </source>
</evidence>
<dbReference type="Pfam" id="PF00144">
    <property type="entry name" value="Beta-lactamase"/>
    <property type="match status" value="1"/>
</dbReference>
<reference evidence="4" key="1">
    <citation type="journal article" date="2024" name="Int. J. Syst. Evol. Microbiol.">
        <title>Turicibacter faecis sp. nov., isolated from faeces of heart failure mouse model.</title>
        <authorList>
            <person name="Imamura Y."/>
            <person name="Motooka D."/>
            <person name="Nakajima Y."/>
            <person name="Ito S."/>
            <person name="Kitakaze M."/>
            <person name="Iida T."/>
            <person name="Nakamura S."/>
        </authorList>
    </citation>
    <scope>NUCLEOTIDE SEQUENCE</scope>
    <source>
        <strain evidence="4">TC023</strain>
    </source>
</reference>
<gene>
    <name evidence="4" type="ORF">T23_13260</name>
</gene>
<dbReference type="InterPro" id="IPR012338">
    <property type="entry name" value="Beta-lactam/transpept-like"/>
</dbReference>
<proteinExistence type="predicted"/>
<organism evidence="4 5">
    <name type="scientific">Turicibacter faecis</name>
    <dbReference type="NCBI Taxonomy" id="2963365"/>
    <lineage>
        <taxon>Bacteria</taxon>
        <taxon>Bacillati</taxon>
        <taxon>Bacillota</taxon>
        <taxon>Erysipelotrichia</taxon>
        <taxon>Erysipelotrichales</taxon>
        <taxon>Turicibacteraceae</taxon>
        <taxon>Turicibacter</taxon>
    </lineage>
</organism>
<dbReference type="InterPro" id="IPR050491">
    <property type="entry name" value="AmpC-like"/>
</dbReference>
<dbReference type="PANTHER" id="PTHR46825">
    <property type="entry name" value="D-ALANYL-D-ALANINE-CARBOXYPEPTIDASE/ENDOPEPTIDASE AMPH"/>
    <property type="match status" value="1"/>
</dbReference>
<evidence type="ECO:0000313" key="5">
    <source>
        <dbReference type="Proteomes" id="UP001432099"/>
    </source>
</evidence>
<dbReference type="EMBL" id="AP028127">
    <property type="protein sequence ID" value="BEH91224.1"/>
    <property type="molecule type" value="Genomic_DNA"/>
</dbReference>
<dbReference type="Gene3D" id="3.40.710.10">
    <property type="entry name" value="DD-peptidase/beta-lactamase superfamily"/>
    <property type="match status" value="1"/>
</dbReference>
<feature type="domain" description="Beta-lactamase-related" evidence="3">
    <location>
        <begin position="13"/>
        <end position="265"/>
    </location>
</feature>